<protein>
    <submittedName>
        <fullName evidence="1">Uncharacterized protein</fullName>
    </submittedName>
</protein>
<dbReference type="HOGENOM" id="CLU_1123678_0_0_9"/>
<dbReference type="RefSeq" id="WP_014282632.1">
    <property type="nucleotide sequence ID" value="NC_016641.1"/>
</dbReference>
<dbReference type="eggNOG" id="ENOG5034AJQ">
    <property type="taxonomic scope" value="Bacteria"/>
</dbReference>
<reference evidence="1 2" key="3">
    <citation type="journal article" date="2012" name="J. Bacteriol.">
        <title>Genome Sequence of Paenibacillus terrae HPL-003, a Xylanase-Producing Bacterium Isolated from Soil Found in Forest Residue.</title>
        <authorList>
            <person name="Shin S.H."/>
            <person name="Kim S."/>
            <person name="Kim J.Y."/>
            <person name="Song H.Y."/>
            <person name="Cho S.J."/>
            <person name="Kim D.R."/>
            <person name="Lee K.I."/>
            <person name="Lim H.K."/>
            <person name="Park N.J."/>
            <person name="Hwang I.T."/>
            <person name="Yang K.S."/>
        </authorList>
    </citation>
    <scope>NUCLEOTIDE SEQUENCE [LARGE SCALE GENOMIC DNA]</scope>
    <source>
        <strain evidence="1 2">HPL-003</strain>
    </source>
</reference>
<dbReference type="KEGG" id="pta:HPL003_26185"/>
<organism evidence="1 2">
    <name type="scientific">Paenibacillus terrae (strain HPL-003)</name>
    <dbReference type="NCBI Taxonomy" id="985665"/>
    <lineage>
        <taxon>Bacteria</taxon>
        <taxon>Bacillati</taxon>
        <taxon>Bacillota</taxon>
        <taxon>Bacilli</taxon>
        <taxon>Bacillales</taxon>
        <taxon>Paenibacillaceae</taxon>
        <taxon>Paenibacillus</taxon>
    </lineage>
</organism>
<sequence>MKNIKDLVYESSKEKLFLEHLDDRDDTFWESISYLKMLNDEKLDKEDDLFYHARFFITSRLINHIVATYQMLKMGLEDECLVMLRQTYETSWLLKYFIENPDKANFWIKENNKFRISPQDRRLAVDNNTTSQRIYSQLSEIVHSNHNSFWGSCIGGIFNSYITDKLFAQLIILIKDVIEYFEQITNLFETSIDNEELIELREVTKQKLGISIYVTSYLLDPHGTAIKLIELSEDEVLKYLEEIIEFE</sequence>
<proteinExistence type="predicted"/>
<evidence type="ECO:0000313" key="1">
    <source>
        <dbReference type="EMBL" id="AET61951.1"/>
    </source>
</evidence>
<reference evidence="2" key="1">
    <citation type="submission" date="2011-11" db="EMBL/GenBank/DDBJ databases">
        <title>Complete sequence of Paenibacillus terrae HPL-003.</title>
        <authorList>
            <person name="Shin S.H."/>
            <person name="Kim S."/>
            <person name="Kim J.Y."/>
        </authorList>
    </citation>
    <scope>NUCLEOTIDE SEQUENCE [LARGE SCALE GENOMIC DNA]</scope>
    <source>
        <strain evidence="2">HPL-003</strain>
    </source>
</reference>
<evidence type="ECO:0000313" key="2">
    <source>
        <dbReference type="Proteomes" id="UP000005876"/>
    </source>
</evidence>
<dbReference type="EMBL" id="CP003107">
    <property type="protein sequence ID" value="AET61951.1"/>
    <property type="molecule type" value="Genomic_DNA"/>
</dbReference>
<dbReference type="AlphaFoldDB" id="G7VQX1"/>
<reference key="2">
    <citation type="submission" date="2011-11" db="EMBL/GenBank/DDBJ databases">
        <authorList>
            <person name="Shin S.H."/>
            <person name="Kim S."/>
            <person name="Kim J.Y."/>
        </authorList>
    </citation>
    <scope>NUCLEOTIDE SEQUENCE</scope>
    <source>
        <strain>HPL-003</strain>
    </source>
</reference>
<gene>
    <name evidence="1" type="ordered locus">HPL003_26185</name>
</gene>
<dbReference type="Proteomes" id="UP000005876">
    <property type="component" value="Chromosome"/>
</dbReference>
<dbReference type="OrthoDB" id="2597693at2"/>
<name>G7VQX1_PAETH</name>
<accession>G7VQX1</accession>